<reference evidence="1 2" key="1">
    <citation type="submission" date="2023-05" db="EMBL/GenBank/DDBJ databases">
        <title>Streptantibioticus silvisoli sp. nov., acidotolerant actinomycetes 1 from pine litter.</title>
        <authorList>
            <person name="Swiecimska M."/>
            <person name="Golinska P."/>
            <person name="Sangal V."/>
            <person name="Wachnowicz B."/>
            <person name="Goodfellow M."/>
        </authorList>
    </citation>
    <scope>NUCLEOTIDE SEQUENCE [LARGE SCALE GENOMIC DNA]</scope>
    <source>
        <strain evidence="1 2">DSM 42109</strain>
    </source>
</reference>
<evidence type="ECO:0000313" key="2">
    <source>
        <dbReference type="Proteomes" id="UP001214441"/>
    </source>
</evidence>
<keyword evidence="2" id="KW-1185">Reference proteome</keyword>
<organism evidence="1 2">
    <name type="scientific">Streptomyces iconiensis</name>
    <dbReference type="NCBI Taxonomy" id="1384038"/>
    <lineage>
        <taxon>Bacteria</taxon>
        <taxon>Bacillati</taxon>
        <taxon>Actinomycetota</taxon>
        <taxon>Actinomycetes</taxon>
        <taxon>Kitasatosporales</taxon>
        <taxon>Streptomycetaceae</taxon>
        <taxon>Streptomyces</taxon>
    </lineage>
</organism>
<dbReference type="EMBL" id="JANCPR020000032">
    <property type="protein sequence ID" value="MDJ1135747.1"/>
    <property type="molecule type" value="Genomic_DNA"/>
</dbReference>
<protein>
    <submittedName>
        <fullName evidence="1">Uncharacterized protein</fullName>
    </submittedName>
</protein>
<proteinExistence type="predicted"/>
<name>A0ABT7A3V8_9ACTN</name>
<dbReference type="RefSeq" id="WP_274046439.1">
    <property type="nucleotide sequence ID" value="NZ_JANCPR020000032.1"/>
</dbReference>
<sequence length="96" mass="10280">MTKMVTATLPLSLPVPTGEFGEPWNGAVGVARPDVVEHSSTGGCGTSPYRPSGAVQRVRHIGRSMPSVSFIFRRKNRAYFSSLSAISSAVSWQLSI</sequence>
<evidence type="ECO:0000313" key="1">
    <source>
        <dbReference type="EMBL" id="MDJ1135747.1"/>
    </source>
</evidence>
<gene>
    <name evidence="1" type="ORF">NMN56_028105</name>
</gene>
<comment type="caution">
    <text evidence="1">The sequence shown here is derived from an EMBL/GenBank/DDBJ whole genome shotgun (WGS) entry which is preliminary data.</text>
</comment>
<accession>A0ABT7A3V8</accession>
<dbReference type="Proteomes" id="UP001214441">
    <property type="component" value="Unassembled WGS sequence"/>
</dbReference>